<dbReference type="Proteomes" id="UP000192796">
    <property type="component" value="Unassembled WGS sequence"/>
</dbReference>
<dbReference type="STRING" id="1703345.A3860_23030"/>
<sequence>MEQNMLNCPFVAHLYNNIADISLKGTVIPTGSGYYKPSLKKINGEWKITTHRIYHDLTFAFPGK</sequence>
<evidence type="ECO:0000313" key="2">
    <source>
        <dbReference type="Proteomes" id="UP000192796"/>
    </source>
</evidence>
<evidence type="ECO:0000313" key="1">
    <source>
        <dbReference type="EMBL" id="OQP63815.1"/>
    </source>
</evidence>
<name>A0A1V9FZL3_9BACT</name>
<accession>A0A1V9FZL3</accession>
<dbReference type="EMBL" id="LVYD01000044">
    <property type="protein sequence ID" value="OQP63815.1"/>
    <property type="molecule type" value="Genomic_DNA"/>
</dbReference>
<organism evidence="1 2">
    <name type="scientific">Niastella vici</name>
    <dbReference type="NCBI Taxonomy" id="1703345"/>
    <lineage>
        <taxon>Bacteria</taxon>
        <taxon>Pseudomonadati</taxon>
        <taxon>Bacteroidota</taxon>
        <taxon>Chitinophagia</taxon>
        <taxon>Chitinophagales</taxon>
        <taxon>Chitinophagaceae</taxon>
        <taxon>Niastella</taxon>
    </lineage>
</organism>
<keyword evidence="2" id="KW-1185">Reference proteome</keyword>
<reference evidence="1 2" key="1">
    <citation type="submission" date="2016-03" db="EMBL/GenBank/DDBJ databases">
        <title>Niastella vici sp. nov., isolated from farmland soil.</title>
        <authorList>
            <person name="Chen L."/>
            <person name="Wang D."/>
            <person name="Yang S."/>
            <person name="Wang G."/>
        </authorList>
    </citation>
    <scope>NUCLEOTIDE SEQUENCE [LARGE SCALE GENOMIC DNA]</scope>
    <source>
        <strain evidence="1 2">DJ57</strain>
    </source>
</reference>
<evidence type="ECO:0008006" key="3">
    <source>
        <dbReference type="Google" id="ProtNLM"/>
    </source>
</evidence>
<dbReference type="AlphaFoldDB" id="A0A1V9FZL3"/>
<gene>
    <name evidence="1" type="ORF">A3860_23030</name>
</gene>
<comment type="caution">
    <text evidence="1">The sequence shown here is derived from an EMBL/GenBank/DDBJ whole genome shotgun (WGS) entry which is preliminary data.</text>
</comment>
<protein>
    <recommendedName>
        <fullName evidence="3">SnoaL-like domain-containing protein</fullName>
    </recommendedName>
</protein>
<proteinExistence type="predicted"/>